<evidence type="ECO:0008006" key="3">
    <source>
        <dbReference type="Google" id="ProtNLM"/>
    </source>
</evidence>
<dbReference type="Proteomes" id="UP000255297">
    <property type="component" value="Unassembled WGS sequence"/>
</dbReference>
<dbReference type="RefSeq" id="WP_031566319.1">
    <property type="nucleotide sequence ID" value="NZ_CAAAIS010000016.1"/>
</dbReference>
<evidence type="ECO:0000313" key="1">
    <source>
        <dbReference type="EMBL" id="STY31291.1"/>
    </source>
</evidence>
<accession>A0A378LXV2</accession>
<keyword evidence="2" id="KW-1185">Reference proteome</keyword>
<dbReference type="InterPro" id="IPR040808">
    <property type="entry name" value="DUF5630"/>
</dbReference>
<name>A0A378LXV2_9GAMM</name>
<protein>
    <recommendedName>
        <fullName evidence="3">Ankyrin repeat protein</fullName>
    </recommendedName>
</protein>
<dbReference type="AlphaFoldDB" id="A0A378LXV2"/>
<dbReference type="Pfam" id="PF18632">
    <property type="entry name" value="DUF5630"/>
    <property type="match status" value="1"/>
</dbReference>
<evidence type="ECO:0000313" key="2">
    <source>
        <dbReference type="Proteomes" id="UP000255297"/>
    </source>
</evidence>
<proteinExistence type="predicted"/>
<dbReference type="EMBL" id="UGPB01000001">
    <property type="protein sequence ID" value="STY31291.1"/>
    <property type="molecule type" value="Genomic_DNA"/>
</dbReference>
<reference evidence="1 2" key="1">
    <citation type="submission" date="2018-06" db="EMBL/GenBank/DDBJ databases">
        <authorList>
            <consortium name="Pathogen Informatics"/>
            <person name="Doyle S."/>
        </authorList>
    </citation>
    <scope>NUCLEOTIDE SEQUENCE [LARGE SCALE GENOMIC DNA]</scope>
    <source>
        <strain evidence="1 2">NCTC11532</strain>
    </source>
</reference>
<organism evidence="1 2">
    <name type="scientific">Legionella wadsworthii</name>
    <dbReference type="NCBI Taxonomy" id="28088"/>
    <lineage>
        <taxon>Bacteria</taxon>
        <taxon>Pseudomonadati</taxon>
        <taxon>Pseudomonadota</taxon>
        <taxon>Gammaproteobacteria</taxon>
        <taxon>Legionellales</taxon>
        <taxon>Legionellaceae</taxon>
        <taxon>Legionella</taxon>
    </lineage>
</organism>
<gene>
    <name evidence="1" type="ORF">NCTC11532_02828</name>
</gene>
<sequence length="291" mass="33378">MSHAREHVFTFVTLSEFLRLNFLEEITLKDVKSQTFNESKFFSTTKSLTDIGFIIKMAHASPDFVNMCKKDKYAELWSNLYSQLGFALSSEENPLTFYTHDNVDSFDLLRGTYFYYLSQQVRTAFSDKFSSSEVHFLKEAMRFNSIHAVQRYNEFLYHKVANEQLGENENAKSLLKEAIQNTNFKPLLELHGSYAYMLLAEAYYRYALFAKNQRDTYTFTKAIEAAISSCNKASKYLEQSKYSIQNASLGKGLAFSNSFGVDSPDDAKNMLEDLLKQNLPENPDNSSISPA</sequence>